<dbReference type="Proteomes" id="UP000032279">
    <property type="component" value="Unassembled WGS sequence"/>
</dbReference>
<dbReference type="STRING" id="1335616.WDC_1134"/>
<keyword evidence="8" id="KW-1185">Reference proteome</keyword>
<dbReference type="InterPro" id="IPR002363">
    <property type="entry name" value="Ribosomal_uL10_CS_bac"/>
</dbReference>
<dbReference type="GO" id="GO:0015934">
    <property type="term" value="C:large ribosomal subunit"/>
    <property type="evidence" value="ECO:0007669"/>
    <property type="project" value="InterPro"/>
</dbReference>
<dbReference type="PANTHER" id="PTHR11560">
    <property type="entry name" value="39S RIBOSOMAL PROTEIN L10, MITOCHONDRIAL"/>
    <property type="match status" value="1"/>
</dbReference>
<dbReference type="InterPro" id="IPR001790">
    <property type="entry name" value="Ribosomal_uL10"/>
</dbReference>
<keyword evidence="2 6" id="KW-0689">Ribosomal protein</keyword>
<evidence type="ECO:0000256" key="6">
    <source>
        <dbReference type="HAMAP-Rule" id="MF_00362"/>
    </source>
</evidence>
<dbReference type="Pfam" id="PF00466">
    <property type="entry name" value="Ribosomal_L10"/>
    <property type="match status" value="1"/>
</dbReference>
<dbReference type="SUPFAM" id="SSF160369">
    <property type="entry name" value="Ribosomal protein L10-like"/>
    <property type="match status" value="1"/>
</dbReference>
<dbReference type="RefSeq" id="WP_044010884.1">
    <property type="nucleotide sequence ID" value="NZ_AWTT01000025.1"/>
</dbReference>
<evidence type="ECO:0000256" key="1">
    <source>
        <dbReference type="ARBA" id="ARBA00008889"/>
    </source>
</evidence>
<dbReference type="Gene3D" id="3.30.70.1730">
    <property type="match status" value="1"/>
</dbReference>
<dbReference type="PROSITE" id="PS01109">
    <property type="entry name" value="RIBOSOMAL_L10"/>
    <property type="match status" value="1"/>
</dbReference>
<keyword evidence="6" id="KW-0699">rRNA-binding</keyword>
<evidence type="ECO:0000313" key="7">
    <source>
        <dbReference type="EMBL" id="KIS03258.1"/>
    </source>
</evidence>
<dbReference type="EMBL" id="AWTT01000025">
    <property type="protein sequence ID" value="KIS03258.1"/>
    <property type="molecule type" value="Genomic_DNA"/>
</dbReference>
<protein>
    <recommendedName>
        <fullName evidence="5 6">Large ribosomal subunit protein uL10</fullName>
    </recommendedName>
</protein>
<proteinExistence type="inferred from homology"/>
<gene>
    <name evidence="6" type="primary">rplJ</name>
    <name evidence="7" type="ORF">WDC_1134</name>
</gene>
<dbReference type="GO" id="GO:0070180">
    <property type="term" value="F:large ribosomal subunit rRNA binding"/>
    <property type="evidence" value="ECO:0007669"/>
    <property type="project" value="UniProtKB-UniRule"/>
</dbReference>
<keyword evidence="3 6" id="KW-0687">Ribonucleoprotein</keyword>
<evidence type="ECO:0000256" key="4">
    <source>
        <dbReference type="ARBA" id="ARBA00026025"/>
    </source>
</evidence>
<dbReference type="HAMAP" id="MF_00362">
    <property type="entry name" value="Ribosomal_uL10"/>
    <property type="match status" value="1"/>
</dbReference>
<dbReference type="Gene3D" id="6.10.250.290">
    <property type="match status" value="1"/>
</dbReference>
<dbReference type="CDD" id="cd05797">
    <property type="entry name" value="Ribosomal_L10"/>
    <property type="match status" value="1"/>
</dbReference>
<dbReference type="GO" id="GO:0006412">
    <property type="term" value="P:translation"/>
    <property type="evidence" value="ECO:0007669"/>
    <property type="project" value="UniProtKB-UniRule"/>
</dbReference>
<accession>A0A0D0Y4P6</accession>
<comment type="subunit">
    <text evidence="4 6">Part of the ribosomal stalk of the 50S ribosomal subunit. The N-terminus interacts with L11 and the large rRNA to form the base of the stalk. The C-terminus forms an elongated spine to which L12 dimers bind in a sequential fashion forming a multimeric L10(L12)X complex.</text>
</comment>
<name>A0A0D0Y4P6_9LACO</name>
<evidence type="ECO:0000256" key="5">
    <source>
        <dbReference type="ARBA" id="ARBA00035202"/>
    </source>
</evidence>
<dbReference type="GO" id="GO:0003735">
    <property type="term" value="F:structural constituent of ribosome"/>
    <property type="evidence" value="ECO:0007669"/>
    <property type="project" value="InterPro"/>
</dbReference>
<dbReference type="InterPro" id="IPR047865">
    <property type="entry name" value="Ribosomal_uL10_bac_type"/>
</dbReference>
<evidence type="ECO:0000256" key="3">
    <source>
        <dbReference type="ARBA" id="ARBA00023274"/>
    </source>
</evidence>
<dbReference type="NCBIfam" id="NF000955">
    <property type="entry name" value="PRK00099.1-1"/>
    <property type="match status" value="1"/>
</dbReference>
<evidence type="ECO:0000256" key="2">
    <source>
        <dbReference type="ARBA" id="ARBA00022980"/>
    </source>
</evidence>
<comment type="caution">
    <text evidence="7">The sequence shown here is derived from an EMBL/GenBank/DDBJ whole genome shotgun (WGS) entry which is preliminary data.</text>
</comment>
<dbReference type="PATRIC" id="fig|1335616.4.peg.1141"/>
<dbReference type="InterPro" id="IPR043141">
    <property type="entry name" value="Ribosomal_uL10-like_sf"/>
</dbReference>
<dbReference type="InterPro" id="IPR022973">
    <property type="entry name" value="Ribosomal_uL10_bac"/>
</dbReference>
<organism evidence="7 8">
    <name type="scientific">Paucilactobacillus wasatchensis</name>
    <dbReference type="NCBI Taxonomy" id="1335616"/>
    <lineage>
        <taxon>Bacteria</taxon>
        <taxon>Bacillati</taxon>
        <taxon>Bacillota</taxon>
        <taxon>Bacilli</taxon>
        <taxon>Lactobacillales</taxon>
        <taxon>Lactobacillaceae</taxon>
        <taxon>Paucilactobacillus</taxon>
    </lineage>
</organism>
<evidence type="ECO:0000313" key="8">
    <source>
        <dbReference type="Proteomes" id="UP000032279"/>
    </source>
</evidence>
<dbReference type="OrthoDB" id="9808307at2"/>
<sequence length="166" mass="17750">MSETAIAKKAEMVAKTADLFKNAVSAVVVDYRGLTVEQVTSLRKDLREAGVSMSVIKNKVLTRAVDEAGYSDLKDVFSGPSAVAFSNEDAIAPAKVMKKYADQIDALEIKGGILEKEVASIDKINEFATLPSREDLLSMLASVLQAPVRNVAYAINAVIDKGEDAA</sequence>
<reference evidence="7 8" key="1">
    <citation type="submission" date="2013-08" db="EMBL/GenBank/DDBJ databases">
        <title>Lactobacillus wasatchii sp. WDC04, a late gas producing bacteria isolated from aged chedder cheese.</title>
        <authorList>
            <person name="Oberg C.J."/>
            <person name="Culumber M."/>
            <person name="McMahon D.J."/>
            <person name="Broadbent J.R."/>
            <person name="Oberg T.S."/>
            <person name="Ortaki F."/>
        </authorList>
    </citation>
    <scope>NUCLEOTIDE SEQUENCE [LARGE SCALE GENOMIC DNA]</scope>
    <source>
        <strain evidence="7 8">WDC04</strain>
    </source>
</reference>
<dbReference type="AlphaFoldDB" id="A0A0D0Y4P6"/>
<comment type="function">
    <text evidence="6">Forms part of the ribosomal stalk, playing a central role in the interaction of the ribosome with GTP-bound translation factors.</text>
</comment>
<comment type="similarity">
    <text evidence="1 6">Belongs to the universal ribosomal protein uL10 family.</text>
</comment>
<keyword evidence="6" id="KW-0694">RNA-binding</keyword>